<dbReference type="GO" id="GO:0000981">
    <property type="term" value="F:DNA-binding transcription factor activity, RNA polymerase II-specific"/>
    <property type="evidence" value="ECO:0007669"/>
    <property type="project" value="InterPro"/>
</dbReference>
<evidence type="ECO:0000313" key="4">
    <source>
        <dbReference type="EMBL" id="KAF9735001.1"/>
    </source>
</evidence>
<dbReference type="CDD" id="cd00067">
    <property type="entry name" value="GAL4"/>
    <property type="match status" value="1"/>
</dbReference>
<sequence>MEQPACASASAPASAPAVANYQHAQEGILTGPPVHLARGRQARDPQAKTVSYTVASLDAFETALREYLANPPEHPEHTDCQLSFWIGTSFVVVVAGLASQEAQVSSQVYGGSTGDGNSNGNGNGNGANGQAYGNGNGNGANGQVYSNTNASANGANGIQYGSTYQPLPDPSMALALDFHHPQASPSSASAAPPSTTDAGKNTAHKRSMSILEALQPMPDTRDKMKKQRAIAKCCVDAIQRCDGYRYSFHNCWESREDDSYRFSYYCNDSLLNKDRAANGKGAKLGKRATKPVYDCKGVLSIKFSATKQALDVFYKHVPIHKTYEERAPPPRKDSRRRKFLEEHDPDTLKNLTSRLKPPRPDLPLESAQKAKKKRRTDDQKSSTSLESDLRAQSLRSLLELIRPDPAPEHSPPAPPPPPPPTVLQQRPVPPPPPPPLQSVQQPTQVQHQPQPATRKRPRNSCDVCKVKKTKCDGTRPVCQTCIEKKRQCFYTVDQTPDKRRPSAIPDAVDPSLTHPAQTAPSELSELECMRQELEDAKARIHELEEEKRRASTTPVHTPQMAQQPRPPLQHQSQSQSAESLPQTQTHSNPHPQQAQRDSKHQQQQRQRQHSRSHSTSLHPQQAQQSQKPPKQQQQQYMPTPSPAPHTHSIASPQQAMQQLQTAAQQLQTPHNTHAVNAGHAGHGHGHPSSHGAGAYFGNPYGMSSGSGGVRSAGQAQAQAQGVQQMGVVVGGGGMQGGEASYGRGFAGAGAAAGYYAYQSAAGQGQQGQEGWGGVRGQGVFRQV</sequence>
<feature type="domain" description="Zn(2)-C6 fungal-type" evidence="3">
    <location>
        <begin position="460"/>
        <end position="490"/>
    </location>
</feature>
<evidence type="ECO:0000259" key="3">
    <source>
        <dbReference type="PROSITE" id="PS50048"/>
    </source>
</evidence>
<dbReference type="SMART" id="SM00066">
    <property type="entry name" value="GAL4"/>
    <property type="match status" value="1"/>
</dbReference>
<keyword evidence="1" id="KW-0539">Nucleus</keyword>
<proteinExistence type="predicted"/>
<dbReference type="InterPro" id="IPR052783">
    <property type="entry name" value="Metabolic/Drug-Res_Regulator"/>
</dbReference>
<evidence type="ECO:0000313" key="5">
    <source>
        <dbReference type="Proteomes" id="UP000756921"/>
    </source>
</evidence>
<feature type="compositionally biased region" description="Basic and acidic residues" evidence="2">
    <location>
        <begin position="527"/>
        <end position="549"/>
    </location>
</feature>
<feature type="compositionally biased region" description="Polar residues" evidence="2">
    <location>
        <begin position="551"/>
        <end position="562"/>
    </location>
</feature>
<gene>
    <name evidence="4" type="ORF">PMIN01_06406</name>
</gene>
<evidence type="ECO:0000256" key="1">
    <source>
        <dbReference type="ARBA" id="ARBA00023242"/>
    </source>
</evidence>
<dbReference type="InterPro" id="IPR001138">
    <property type="entry name" value="Zn2Cys6_DnaBD"/>
</dbReference>
<feature type="region of interest" description="Disordered" evidence="2">
    <location>
        <begin position="181"/>
        <end position="203"/>
    </location>
</feature>
<dbReference type="OrthoDB" id="3251668at2759"/>
<feature type="compositionally biased region" description="Low complexity" evidence="2">
    <location>
        <begin position="181"/>
        <end position="194"/>
    </location>
</feature>
<dbReference type="Proteomes" id="UP000756921">
    <property type="component" value="Unassembled WGS sequence"/>
</dbReference>
<dbReference type="Gene3D" id="4.10.240.10">
    <property type="entry name" value="Zn(2)-C6 fungal-type DNA-binding domain"/>
    <property type="match status" value="1"/>
</dbReference>
<evidence type="ECO:0000256" key="2">
    <source>
        <dbReference type="SAM" id="MobiDB-lite"/>
    </source>
</evidence>
<protein>
    <submittedName>
        <fullName evidence="4">C6 finger domain-containing protein</fullName>
    </submittedName>
</protein>
<feature type="region of interest" description="Disordered" evidence="2">
    <location>
        <begin position="402"/>
        <end position="461"/>
    </location>
</feature>
<reference evidence="4" key="1">
    <citation type="journal article" date="2020" name="Mol. Plant Microbe Interact.">
        <title>Genome Sequence of the Biocontrol Agent Coniothyrium minitans strain Conio (IMI 134523).</title>
        <authorList>
            <person name="Patel D."/>
            <person name="Shittu T.A."/>
            <person name="Baroncelli R."/>
            <person name="Muthumeenakshi S."/>
            <person name="Osborne T.H."/>
            <person name="Janganan T.K."/>
            <person name="Sreenivasaprasad S."/>
        </authorList>
    </citation>
    <scope>NUCLEOTIDE SEQUENCE</scope>
    <source>
        <strain evidence="4">Conio</strain>
    </source>
</reference>
<feature type="compositionally biased region" description="Low complexity" evidence="2">
    <location>
        <begin position="437"/>
        <end position="451"/>
    </location>
</feature>
<feature type="compositionally biased region" description="Basic and acidic residues" evidence="2">
    <location>
        <begin position="323"/>
        <end position="332"/>
    </location>
</feature>
<name>A0A9P6GH01_9PLEO</name>
<dbReference type="SUPFAM" id="SSF57701">
    <property type="entry name" value="Zn2/Cys6 DNA-binding domain"/>
    <property type="match status" value="1"/>
</dbReference>
<feature type="region of interest" description="Disordered" evidence="2">
    <location>
        <begin position="107"/>
        <end position="134"/>
    </location>
</feature>
<feature type="compositionally biased region" description="Pro residues" evidence="2">
    <location>
        <begin position="408"/>
        <end position="436"/>
    </location>
</feature>
<keyword evidence="5" id="KW-1185">Reference proteome</keyword>
<feature type="compositionally biased region" description="Polar residues" evidence="2">
    <location>
        <begin position="569"/>
        <end position="591"/>
    </location>
</feature>
<organism evidence="4 5">
    <name type="scientific">Paraphaeosphaeria minitans</name>
    <dbReference type="NCBI Taxonomy" id="565426"/>
    <lineage>
        <taxon>Eukaryota</taxon>
        <taxon>Fungi</taxon>
        <taxon>Dikarya</taxon>
        <taxon>Ascomycota</taxon>
        <taxon>Pezizomycotina</taxon>
        <taxon>Dothideomycetes</taxon>
        <taxon>Pleosporomycetidae</taxon>
        <taxon>Pleosporales</taxon>
        <taxon>Massarineae</taxon>
        <taxon>Didymosphaeriaceae</taxon>
        <taxon>Paraphaeosphaeria</taxon>
    </lineage>
</organism>
<dbReference type="GO" id="GO:0045944">
    <property type="term" value="P:positive regulation of transcription by RNA polymerase II"/>
    <property type="evidence" value="ECO:0007669"/>
    <property type="project" value="TreeGrafter"/>
</dbReference>
<feature type="region of interest" description="Disordered" evidence="2">
    <location>
        <begin position="494"/>
        <end position="697"/>
    </location>
</feature>
<dbReference type="Pfam" id="PF00172">
    <property type="entry name" value="Zn_clus"/>
    <property type="match status" value="1"/>
</dbReference>
<dbReference type="PANTHER" id="PTHR47655">
    <property type="entry name" value="QUINIC ACID UTILIZATION ACTIVATOR"/>
    <property type="match status" value="1"/>
</dbReference>
<feature type="compositionally biased region" description="Low complexity" evidence="2">
    <location>
        <begin position="619"/>
        <end position="638"/>
    </location>
</feature>
<dbReference type="EMBL" id="WJXW01000006">
    <property type="protein sequence ID" value="KAF9735001.1"/>
    <property type="molecule type" value="Genomic_DNA"/>
</dbReference>
<feature type="compositionally biased region" description="Low complexity" evidence="2">
    <location>
        <begin position="653"/>
        <end position="679"/>
    </location>
</feature>
<feature type="compositionally biased region" description="Gly residues" evidence="2">
    <location>
        <begin position="111"/>
        <end position="134"/>
    </location>
</feature>
<feature type="region of interest" description="Disordered" evidence="2">
    <location>
        <begin position="323"/>
        <end position="390"/>
    </location>
</feature>
<dbReference type="PROSITE" id="PS50048">
    <property type="entry name" value="ZN2_CY6_FUNGAL_2"/>
    <property type="match status" value="1"/>
</dbReference>
<dbReference type="AlphaFoldDB" id="A0A9P6GH01"/>
<accession>A0A9P6GH01</accession>
<dbReference type="InterPro" id="IPR036864">
    <property type="entry name" value="Zn2-C6_fun-type_DNA-bd_sf"/>
</dbReference>
<dbReference type="GO" id="GO:0008270">
    <property type="term" value="F:zinc ion binding"/>
    <property type="evidence" value="ECO:0007669"/>
    <property type="project" value="InterPro"/>
</dbReference>
<dbReference type="PROSITE" id="PS00463">
    <property type="entry name" value="ZN2_CY6_FUNGAL_1"/>
    <property type="match status" value="1"/>
</dbReference>
<comment type="caution">
    <text evidence="4">The sequence shown here is derived from an EMBL/GenBank/DDBJ whole genome shotgun (WGS) entry which is preliminary data.</text>
</comment>
<dbReference type="PANTHER" id="PTHR47655:SF2">
    <property type="entry name" value="QUINIC ACID UTILIZATION ACTIVATOR"/>
    <property type="match status" value="1"/>
</dbReference>